<keyword evidence="6" id="KW-0969">Cilium</keyword>
<dbReference type="GO" id="GO:0009425">
    <property type="term" value="C:bacterial-type flagellum basal body"/>
    <property type="evidence" value="ECO:0007669"/>
    <property type="project" value="UniProtKB-SubCell"/>
</dbReference>
<evidence type="ECO:0000256" key="3">
    <source>
        <dbReference type="ARBA" id="ARBA00023143"/>
    </source>
</evidence>
<evidence type="ECO:0000256" key="4">
    <source>
        <dbReference type="HAMAP-Rule" id="MF_00724"/>
    </source>
</evidence>
<proteinExistence type="inferred from homology"/>
<comment type="similarity">
    <text evidence="2 4">Belongs to the FliE family.</text>
</comment>
<dbReference type="Proteomes" id="UP000014113">
    <property type="component" value="Unassembled WGS sequence"/>
</dbReference>
<evidence type="ECO:0000313" key="6">
    <source>
        <dbReference type="EMBL" id="EOW83996.1"/>
    </source>
</evidence>
<dbReference type="PANTHER" id="PTHR34653:SF1">
    <property type="entry name" value="FLAGELLAR HOOK-BASAL BODY COMPLEX PROTEIN FLIE"/>
    <property type="match status" value="1"/>
</dbReference>
<gene>
    <name evidence="4" type="primary">fliE</name>
    <name evidence="6" type="ORF">I568_01443</name>
</gene>
<organism evidence="6 7">
    <name type="scientific">Enterococcus columbae DSM 7374 = ATCC 51263</name>
    <dbReference type="NCBI Taxonomy" id="1121865"/>
    <lineage>
        <taxon>Bacteria</taxon>
        <taxon>Bacillati</taxon>
        <taxon>Bacillota</taxon>
        <taxon>Bacilli</taxon>
        <taxon>Lactobacillales</taxon>
        <taxon>Enterococcaceae</taxon>
        <taxon>Enterococcus</taxon>
    </lineage>
</organism>
<dbReference type="eggNOG" id="COG1677">
    <property type="taxonomic scope" value="Bacteria"/>
</dbReference>
<protein>
    <recommendedName>
        <fullName evidence="4 5">Flagellar hook-basal body complex protein FliE</fullName>
    </recommendedName>
</protein>
<dbReference type="InterPro" id="IPR001624">
    <property type="entry name" value="FliE"/>
</dbReference>
<dbReference type="PRINTS" id="PR01006">
    <property type="entry name" value="FLGHOOKFLIE"/>
</dbReference>
<evidence type="ECO:0000256" key="2">
    <source>
        <dbReference type="ARBA" id="ARBA00009272"/>
    </source>
</evidence>
<evidence type="ECO:0000256" key="5">
    <source>
        <dbReference type="NCBIfam" id="TIGR00205"/>
    </source>
</evidence>
<dbReference type="STRING" id="1121865.OMW_01800"/>
<dbReference type="Pfam" id="PF02049">
    <property type="entry name" value="FliE"/>
    <property type="match status" value="1"/>
</dbReference>
<dbReference type="PANTHER" id="PTHR34653">
    <property type="match status" value="1"/>
</dbReference>
<keyword evidence="3 4" id="KW-0975">Bacterial flagellum</keyword>
<evidence type="ECO:0000313" key="7">
    <source>
        <dbReference type="Proteomes" id="UP000014113"/>
    </source>
</evidence>
<dbReference type="HAMAP" id="MF_00724">
    <property type="entry name" value="FliE"/>
    <property type="match status" value="1"/>
</dbReference>
<dbReference type="GO" id="GO:0005198">
    <property type="term" value="F:structural molecule activity"/>
    <property type="evidence" value="ECO:0007669"/>
    <property type="project" value="UniProtKB-UniRule"/>
</dbReference>
<dbReference type="OrthoDB" id="9812413at2"/>
<accession>S0KLC7</accession>
<dbReference type="GO" id="GO:0003774">
    <property type="term" value="F:cytoskeletal motor activity"/>
    <property type="evidence" value="ECO:0007669"/>
    <property type="project" value="InterPro"/>
</dbReference>
<reference evidence="6 7" key="1">
    <citation type="submission" date="2013-03" db="EMBL/GenBank/DDBJ databases">
        <title>The Genome Sequence of Enterococcus columbae ATCC_51263 (PacBio/Illumina hybrid assembly).</title>
        <authorList>
            <consortium name="The Broad Institute Genomics Platform"/>
            <consortium name="The Broad Institute Genome Sequencing Center for Infectious Disease"/>
            <person name="Earl A."/>
            <person name="Russ C."/>
            <person name="Gilmore M."/>
            <person name="Surin D."/>
            <person name="Walker B."/>
            <person name="Young S."/>
            <person name="Zeng Q."/>
            <person name="Gargeya S."/>
            <person name="Fitzgerald M."/>
            <person name="Haas B."/>
            <person name="Abouelleil A."/>
            <person name="Allen A.W."/>
            <person name="Alvarado L."/>
            <person name="Arachchi H.M."/>
            <person name="Berlin A.M."/>
            <person name="Chapman S.B."/>
            <person name="Gainer-Dewar J."/>
            <person name="Goldberg J."/>
            <person name="Griggs A."/>
            <person name="Gujja S."/>
            <person name="Hansen M."/>
            <person name="Howarth C."/>
            <person name="Imamovic A."/>
            <person name="Ireland A."/>
            <person name="Larimer J."/>
            <person name="McCowan C."/>
            <person name="Murphy C."/>
            <person name="Pearson M."/>
            <person name="Poon T.W."/>
            <person name="Priest M."/>
            <person name="Roberts A."/>
            <person name="Saif S."/>
            <person name="Shea T."/>
            <person name="Sisk P."/>
            <person name="Sykes S."/>
            <person name="Wortman J."/>
            <person name="Nusbaum C."/>
            <person name="Birren B."/>
        </authorList>
    </citation>
    <scope>NUCLEOTIDE SEQUENCE [LARGE SCALE GENOMIC DNA]</scope>
    <source>
        <strain evidence="6 7">ATCC 51263</strain>
    </source>
</reference>
<dbReference type="NCBIfam" id="TIGR00205">
    <property type="entry name" value="fliE"/>
    <property type="match status" value="1"/>
</dbReference>
<keyword evidence="6" id="KW-0282">Flagellum</keyword>
<comment type="caution">
    <text evidence="6">The sequence shown here is derived from an EMBL/GenBank/DDBJ whole genome shotgun (WGS) entry which is preliminary data.</text>
</comment>
<dbReference type="PATRIC" id="fig|1121865.3.peg.1743"/>
<keyword evidence="6" id="KW-0966">Cell projection</keyword>
<dbReference type="EMBL" id="ASWJ01000006">
    <property type="protein sequence ID" value="EOW83996.1"/>
    <property type="molecule type" value="Genomic_DNA"/>
</dbReference>
<dbReference type="GO" id="GO:0071973">
    <property type="term" value="P:bacterial-type flagellum-dependent cell motility"/>
    <property type="evidence" value="ECO:0007669"/>
    <property type="project" value="InterPro"/>
</dbReference>
<dbReference type="AlphaFoldDB" id="S0KLC7"/>
<comment type="subcellular location">
    <subcellularLocation>
        <location evidence="1 4">Bacterial flagellum basal body</location>
    </subcellularLocation>
</comment>
<keyword evidence="7" id="KW-1185">Reference proteome</keyword>
<sequence>MVEINQLSNLMNYRTQLQDAMASSRIQQGLGVAEQQTDQKIPTFSDYLGKAVDVLNQNMNTMNQATTDMVTGNQSDLGQVMINMTEAQLSLQTAIQIRNKCLESYNELKNMQI</sequence>
<name>S0KLC7_9ENTE</name>
<evidence type="ECO:0000256" key="1">
    <source>
        <dbReference type="ARBA" id="ARBA00004117"/>
    </source>
</evidence>
<dbReference type="RefSeq" id="WP_016183909.1">
    <property type="nucleotide sequence ID" value="NZ_JXKI01000003.1"/>
</dbReference>